<gene>
    <name evidence="1" type="ORF">SAMN05444422_105291</name>
</gene>
<dbReference type="AlphaFoldDB" id="A0A1I1HAH8"/>
<accession>A0A1I1HAH8</accession>
<keyword evidence="2" id="KW-1185">Reference proteome</keyword>
<dbReference type="Proteomes" id="UP000199161">
    <property type="component" value="Unassembled WGS sequence"/>
</dbReference>
<dbReference type="Pfam" id="PF20314">
    <property type="entry name" value="DUF6610"/>
    <property type="match status" value="1"/>
</dbReference>
<dbReference type="EMBL" id="FOKW01000005">
    <property type="protein sequence ID" value="SFC21149.1"/>
    <property type="molecule type" value="Genomic_DNA"/>
</dbReference>
<evidence type="ECO:0000313" key="2">
    <source>
        <dbReference type="Proteomes" id="UP000199161"/>
    </source>
</evidence>
<name>A0A1I1HAH8_NATHA</name>
<sequence length="284" mass="32244">MTFGAVQLQLMQSSERDIIWMANGSTSATYAAYRMGARVGYTAMNTRPPEDVEVSFVDFPFKRLEEAEVSVKDVFEPYLQVVKQEQPEFAVIPDINNGVTFEDALSLAYEVAPHCETLIMVPKSVHPSRIPSHIRVGIPCQSKFAESPWSFNDYRKCEELHLFGGSPHDHFEIVFENGLTQVESMDTSVPISSAQWGDAWTLTPNGPRWKSAEGGVYGCLEATFREMCRVFNRDRPSTPSKRHWVPRPHRGRYESIGYPDDDLLHPEDNQPFAGREYHIARSIV</sequence>
<evidence type="ECO:0000313" key="1">
    <source>
        <dbReference type="EMBL" id="SFC21149.1"/>
    </source>
</evidence>
<dbReference type="InterPro" id="IPR046718">
    <property type="entry name" value="DUF6610"/>
</dbReference>
<organism evidence="1 2">
    <name type="scientific">Natronobacterium haloterrestre</name>
    <name type="common">Halobiforma haloterrestris</name>
    <dbReference type="NCBI Taxonomy" id="148448"/>
    <lineage>
        <taxon>Archaea</taxon>
        <taxon>Methanobacteriati</taxon>
        <taxon>Methanobacteriota</taxon>
        <taxon>Stenosarchaea group</taxon>
        <taxon>Halobacteria</taxon>
        <taxon>Halobacteriales</taxon>
        <taxon>Natrialbaceae</taxon>
        <taxon>Natronobacterium</taxon>
    </lineage>
</organism>
<proteinExistence type="predicted"/>
<reference evidence="2" key="1">
    <citation type="submission" date="2016-10" db="EMBL/GenBank/DDBJ databases">
        <authorList>
            <person name="Varghese N."/>
            <person name="Submissions S."/>
        </authorList>
    </citation>
    <scope>NUCLEOTIDE SEQUENCE [LARGE SCALE GENOMIC DNA]</scope>
    <source>
        <strain evidence="2">DSM 13078</strain>
    </source>
</reference>
<protein>
    <submittedName>
        <fullName evidence="1">Uncharacterized protein</fullName>
    </submittedName>
</protein>